<organism evidence="2">
    <name type="scientific">bioreactor metagenome</name>
    <dbReference type="NCBI Taxonomy" id="1076179"/>
    <lineage>
        <taxon>unclassified sequences</taxon>
        <taxon>metagenomes</taxon>
        <taxon>ecological metagenomes</taxon>
    </lineage>
</organism>
<name>A0A644Y3L0_9ZZZZ</name>
<dbReference type="InterPro" id="IPR025324">
    <property type="entry name" value="DUF4230"/>
</dbReference>
<keyword evidence="1" id="KW-0812">Transmembrane</keyword>
<accession>A0A644Y3L0</accession>
<proteinExistence type="predicted"/>
<evidence type="ECO:0000256" key="1">
    <source>
        <dbReference type="SAM" id="Phobius"/>
    </source>
</evidence>
<keyword evidence="1" id="KW-0472">Membrane</keyword>
<keyword evidence="1" id="KW-1133">Transmembrane helix</keyword>
<gene>
    <name evidence="2" type="ORF">SDC9_69175</name>
</gene>
<evidence type="ECO:0000313" key="2">
    <source>
        <dbReference type="EMBL" id="MPM22717.1"/>
    </source>
</evidence>
<dbReference type="AlphaFoldDB" id="A0A644Y3L0"/>
<feature type="transmembrane region" description="Helical" evidence="1">
    <location>
        <begin position="49"/>
        <end position="69"/>
    </location>
</feature>
<dbReference type="EMBL" id="VSSQ01003870">
    <property type="protein sequence ID" value="MPM22717.1"/>
    <property type="molecule type" value="Genomic_DNA"/>
</dbReference>
<reference evidence="2" key="1">
    <citation type="submission" date="2019-08" db="EMBL/GenBank/DDBJ databases">
        <authorList>
            <person name="Kucharzyk K."/>
            <person name="Murdoch R.W."/>
            <person name="Higgins S."/>
            <person name="Loffler F."/>
        </authorList>
    </citation>
    <scope>NUCLEOTIDE SEQUENCE</scope>
</reference>
<dbReference type="Pfam" id="PF14014">
    <property type="entry name" value="DUF4230"/>
    <property type="match status" value="1"/>
</dbReference>
<evidence type="ECO:0008006" key="3">
    <source>
        <dbReference type="Google" id="ProtNLM"/>
    </source>
</evidence>
<sequence length="240" mass="26408">METLESIKIEENSGAVEAEVAEAAKARRQEKAAGLRREKRFRFRPLRTVRLVLLGAALCAMVGVAGFLAGRFGGRAADVTQLDAVVLENRLEEISELASVSWSYTNMAQFENKNVFYGMTLPFTTKKFILTYDGEIKAGVDLRKAAVDISGTEVHIRLPQAEILSHEIDENSVEVFDEQASIFNPFTVEDFTAFQSDQKAAMEKKALDKGLLKEGREKAADGVALLLGAAMPEGYTLKID</sequence>
<protein>
    <recommendedName>
        <fullName evidence="3">DUF4230 domain-containing protein</fullName>
    </recommendedName>
</protein>
<comment type="caution">
    <text evidence="2">The sequence shown here is derived from an EMBL/GenBank/DDBJ whole genome shotgun (WGS) entry which is preliminary data.</text>
</comment>